<dbReference type="InParanoid" id="A0A0G4F1T6"/>
<evidence type="ECO:0000313" key="4">
    <source>
        <dbReference type="Proteomes" id="UP000041254"/>
    </source>
</evidence>
<organism evidence="3 4">
    <name type="scientific">Vitrella brassicaformis (strain CCMP3155)</name>
    <dbReference type="NCBI Taxonomy" id="1169540"/>
    <lineage>
        <taxon>Eukaryota</taxon>
        <taxon>Sar</taxon>
        <taxon>Alveolata</taxon>
        <taxon>Colpodellida</taxon>
        <taxon>Vitrellaceae</taxon>
        <taxon>Vitrella</taxon>
    </lineage>
</organism>
<dbReference type="EMBL" id="CDMY01000363">
    <property type="protein sequence ID" value="CEM05707.1"/>
    <property type="molecule type" value="Genomic_DNA"/>
</dbReference>
<feature type="compositionally biased region" description="Low complexity" evidence="2">
    <location>
        <begin position="308"/>
        <end position="323"/>
    </location>
</feature>
<gene>
    <name evidence="3" type="ORF">Vbra_5529</name>
</gene>
<keyword evidence="1" id="KW-0175">Coiled coil</keyword>
<keyword evidence="4" id="KW-1185">Reference proteome</keyword>
<feature type="compositionally biased region" description="Basic and acidic residues" evidence="2">
    <location>
        <begin position="273"/>
        <end position="282"/>
    </location>
</feature>
<feature type="compositionally biased region" description="Low complexity" evidence="2">
    <location>
        <begin position="283"/>
        <end position="298"/>
    </location>
</feature>
<feature type="coiled-coil region" evidence="1">
    <location>
        <begin position="4"/>
        <end position="48"/>
    </location>
</feature>
<name>A0A0G4F1T6_VITBC</name>
<accession>A0A0G4F1T6</accession>
<reference evidence="3 4" key="1">
    <citation type="submission" date="2014-11" db="EMBL/GenBank/DDBJ databases">
        <authorList>
            <person name="Zhu J."/>
            <person name="Qi W."/>
            <person name="Song R."/>
        </authorList>
    </citation>
    <scope>NUCLEOTIDE SEQUENCE [LARGE SCALE GENOMIC DNA]</scope>
</reference>
<dbReference type="Proteomes" id="UP000041254">
    <property type="component" value="Unassembled WGS sequence"/>
</dbReference>
<dbReference type="VEuPathDB" id="CryptoDB:Vbra_5529"/>
<evidence type="ECO:0000256" key="1">
    <source>
        <dbReference type="SAM" id="Coils"/>
    </source>
</evidence>
<protein>
    <submittedName>
        <fullName evidence="3">Uncharacterized protein</fullName>
    </submittedName>
</protein>
<evidence type="ECO:0000256" key="2">
    <source>
        <dbReference type="SAM" id="MobiDB-lite"/>
    </source>
</evidence>
<dbReference type="AlphaFoldDB" id="A0A0G4F1T6"/>
<evidence type="ECO:0000313" key="3">
    <source>
        <dbReference type="EMBL" id="CEM05707.1"/>
    </source>
</evidence>
<proteinExistence type="predicted"/>
<sequence>MAAAAALQREIDEFREREAIHEREKDQLRAENEQVAGLDEEVHQLKKEQENQAIKGLAAKQKRSRTDHDLSHKAGAKTKGTTPFLYALTIGALIWNRAFAEIDSWAFKFAISKRQFFVDFFGTIIQGGKHTLVNVRQRWSVIEAPSQTKSGSSLMRRGLSDTAGGSSSLSFAGHLAEHEMLARALAEAQNIIIKGKKKTWKLIIIILASQPAASGICDITDPRKVYECIRDTYPDAHAKRGLGSAPSLQWSWDAAIKFVVKHDNVSKKVAEAIERERRDKGQPMRSCTSSSSSMRSWPSSPPPSQVAPTRSSRSSPSSKRYSPLIDGANKIINEDMIKAVFGDAFWHRLKANSRRLGLGVPDDVDIDAYNRGLIDAARPMRQEDLQKRPTTAELEAEVAKYGEVRVPQERAAAREESTGGRRAIVVYILYPMSL</sequence>
<feature type="region of interest" description="Disordered" evidence="2">
    <location>
        <begin position="273"/>
        <end position="323"/>
    </location>
</feature>